<protein>
    <submittedName>
        <fullName evidence="1">Uncharacterized protein</fullName>
    </submittedName>
</protein>
<name>A0A2S9JBP8_9HYPH</name>
<keyword evidence="2" id="KW-1185">Reference proteome</keyword>
<dbReference type="Proteomes" id="UP000238563">
    <property type="component" value="Unassembled WGS sequence"/>
</dbReference>
<evidence type="ECO:0000313" key="1">
    <source>
        <dbReference type="EMBL" id="PRD50249.1"/>
    </source>
</evidence>
<comment type="caution">
    <text evidence="1">The sequence shown here is derived from an EMBL/GenBank/DDBJ whole genome shotgun (WGS) entry which is preliminary data.</text>
</comment>
<proteinExistence type="predicted"/>
<evidence type="ECO:0000313" key="2">
    <source>
        <dbReference type="Proteomes" id="UP000238563"/>
    </source>
</evidence>
<dbReference type="AlphaFoldDB" id="A0A2S9JBP8"/>
<organism evidence="1 2">
    <name type="scientific">Phyllobacterium myrsinacearum</name>
    <dbReference type="NCBI Taxonomy" id="28101"/>
    <lineage>
        <taxon>Bacteria</taxon>
        <taxon>Pseudomonadati</taxon>
        <taxon>Pseudomonadota</taxon>
        <taxon>Alphaproteobacteria</taxon>
        <taxon>Hyphomicrobiales</taxon>
        <taxon>Phyllobacteriaceae</taxon>
        <taxon>Phyllobacterium</taxon>
    </lineage>
</organism>
<dbReference type="EMBL" id="PVBT01000008">
    <property type="protein sequence ID" value="PRD50249.1"/>
    <property type="molecule type" value="Genomic_DNA"/>
</dbReference>
<reference evidence="1 2" key="1">
    <citation type="submission" date="2018-02" db="EMBL/GenBank/DDBJ databases">
        <title>The draft genome of Phyllobacterium myrsinacearum DSM5892.</title>
        <authorList>
            <person name="Li L."/>
            <person name="Liu L."/>
            <person name="Zhang X."/>
            <person name="Wang T."/>
        </authorList>
    </citation>
    <scope>NUCLEOTIDE SEQUENCE [LARGE SCALE GENOMIC DNA]</scope>
    <source>
        <strain evidence="1 2">DSM 5892</strain>
    </source>
</reference>
<accession>A0A2S9JBP8</accession>
<sequence length="160" mass="17860">MLLSLPSHGIDQLILHSRRKKMDEPGILVPAAVKSSDDRLLNGVTRSNFRELHRQVQGFAKTCVPDIESECQMPVTAGGWHITSETGRRQGAFDIGMDGWQARKRILHSFPPYLKFRVWAADVITAPSVNLLQTKRRAGRKAPPSSFQAFQICILNAGKL</sequence>
<gene>
    <name evidence="1" type="ORF">C5750_23350</name>
</gene>